<reference evidence="2" key="1">
    <citation type="submission" date="2012-08" db="EMBL/GenBank/DDBJ databases">
        <title>The Genome Sequence of Wuchereria bancrofti.</title>
        <authorList>
            <person name="Nutman T.B."/>
            <person name="Fink D.L."/>
            <person name="Russ C."/>
            <person name="Young S."/>
            <person name="Zeng Q."/>
            <person name="Koehrsen M."/>
            <person name="Alvarado L."/>
            <person name="Berlin A."/>
            <person name="Chapman S.B."/>
            <person name="Chen Z."/>
            <person name="Freedman E."/>
            <person name="Gellesch M."/>
            <person name="Goldberg J."/>
            <person name="Griggs A."/>
            <person name="Gujja S."/>
            <person name="Heilman E.R."/>
            <person name="Heiman D."/>
            <person name="Hepburn T."/>
            <person name="Howarth C."/>
            <person name="Jen D."/>
            <person name="Larson L."/>
            <person name="Lewis B."/>
            <person name="Mehta T."/>
            <person name="Park D."/>
            <person name="Pearson M."/>
            <person name="Roberts A."/>
            <person name="Saif S."/>
            <person name="Shea T."/>
            <person name="Shenoy N."/>
            <person name="Sisk P."/>
            <person name="Stolte C."/>
            <person name="Sykes S."/>
            <person name="Walk T."/>
            <person name="White J."/>
            <person name="Yandava C."/>
            <person name="Haas B."/>
            <person name="Henn M.R."/>
            <person name="Nusbaum C."/>
            <person name="Birren B."/>
        </authorList>
    </citation>
    <scope>NUCLEOTIDE SEQUENCE [LARGE SCALE GENOMIC DNA]</scope>
    <source>
        <strain evidence="2">NA</strain>
    </source>
</reference>
<organism evidence="1 2">
    <name type="scientific">Wuchereria bancrofti</name>
    <dbReference type="NCBI Taxonomy" id="6293"/>
    <lineage>
        <taxon>Eukaryota</taxon>
        <taxon>Metazoa</taxon>
        <taxon>Ecdysozoa</taxon>
        <taxon>Nematoda</taxon>
        <taxon>Chromadorea</taxon>
        <taxon>Rhabditida</taxon>
        <taxon>Spirurina</taxon>
        <taxon>Spiruromorpha</taxon>
        <taxon>Filarioidea</taxon>
        <taxon>Onchocercidae</taxon>
        <taxon>Wuchereria</taxon>
    </lineage>
</organism>
<dbReference type="EMBL" id="ADBV01000792">
    <property type="protein sequence ID" value="EJW86288.1"/>
    <property type="molecule type" value="Genomic_DNA"/>
</dbReference>
<gene>
    <name evidence="1" type="ORF">WUBG_02803</name>
</gene>
<name>J9EVS1_WUCBA</name>
<dbReference type="Proteomes" id="UP000004810">
    <property type="component" value="Unassembled WGS sequence"/>
</dbReference>
<protein>
    <submittedName>
        <fullName evidence="1">Uncharacterized protein</fullName>
    </submittedName>
</protein>
<sequence>MRIHAQGEKLPVELPFTVSITRINTTTSTVVNGLQSCTIMSVSKDPSVVEYWTVHPGVFNWAIAEGQYHCKEGATHTRVRWSIRKLVMHNIRCVPHINELSNGCPASDESSLYIARSGFRVFGAGGGEVTCG</sequence>
<proteinExistence type="predicted"/>
<evidence type="ECO:0000313" key="2">
    <source>
        <dbReference type="Proteomes" id="UP000004810"/>
    </source>
</evidence>
<accession>J9EVS1</accession>
<dbReference type="AlphaFoldDB" id="J9EVS1"/>
<comment type="caution">
    <text evidence="1">The sequence shown here is derived from an EMBL/GenBank/DDBJ whole genome shotgun (WGS) entry which is preliminary data.</text>
</comment>
<evidence type="ECO:0000313" key="1">
    <source>
        <dbReference type="EMBL" id="EJW86288.1"/>
    </source>
</evidence>